<evidence type="ECO:0000313" key="3">
    <source>
        <dbReference type="Proteomes" id="UP000003085"/>
    </source>
</evidence>
<evidence type="ECO:0000313" key="2">
    <source>
        <dbReference type="EMBL" id="EFF82120.1"/>
    </source>
</evidence>
<protein>
    <submittedName>
        <fullName evidence="2">Phage protein F-like protein</fullName>
    </submittedName>
</protein>
<proteinExistence type="predicted"/>
<dbReference type="InterPro" id="IPR006528">
    <property type="entry name" value="Phage_head_morphogenesis_dom"/>
</dbReference>
<comment type="caution">
    <text evidence="2">The sequence shown here is derived from an EMBL/GenBank/DDBJ whole genome shotgun (WGS) entry which is preliminary data.</text>
</comment>
<reference evidence="3" key="1">
    <citation type="submission" date="2010-03" db="EMBL/GenBank/DDBJ databases">
        <title>Complete sequence of Mobiluncus curtisii ATCC 43063.</title>
        <authorList>
            <person name="Muzny D."/>
            <person name="Qin X."/>
            <person name="Deng J."/>
            <person name="Jiang H."/>
            <person name="Liu Y."/>
            <person name="Qu J."/>
            <person name="Song X.-Z."/>
            <person name="Zhang L."/>
            <person name="Thornton R."/>
            <person name="Coyle M."/>
            <person name="Francisco L."/>
            <person name="Jackson L."/>
            <person name="Javaid M."/>
            <person name="Korchina V."/>
            <person name="Kovar C."/>
            <person name="Mata R."/>
            <person name="Mathew T."/>
            <person name="Ngo R."/>
            <person name="Nguyen L."/>
            <person name="Nguyen N."/>
            <person name="Okwuonu G."/>
            <person name="Ongeri F."/>
            <person name="Pham C."/>
            <person name="Simmons D."/>
            <person name="Wilczek-Boney K."/>
            <person name="Hale W."/>
            <person name="Jakkamsetti A."/>
            <person name="Pham P."/>
            <person name="Ruth R."/>
            <person name="San Lucas F."/>
            <person name="Warren J."/>
            <person name="Zhang J."/>
            <person name="Zhao Z."/>
            <person name="Zhou C."/>
            <person name="Zhu D."/>
            <person name="Lee S."/>
            <person name="Bess C."/>
            <person name="Blankenburg K."/>
            <person name="Forbes L."/>
            <person name="Fu Q."/>
            <person name="Gubbala S."/>
            <person name="Hirani K."/>
            <person name="Jayaseelan J.C."/>
            <person name="Lara F."/>
            <person name="Munidasa M."/>
            <person name="Palculict T."/>
            <person name="Patil S."/>
            <person name="Pu L.-L."/>
            <person name="Saada N."/>
            <person name="Tang L."/>
            <person name="Weissenberger G."/>
            <person name="Zhu Y."/>
            <person name="Hemphill L."/>
            <person name="Shang Y."/>
            <person name="Youmans B."/>
            <person name="Ayvaz T."/>
            <person name="Ross M."/>
            <person name="Santibanez J."/>
            <person name="Aqrawi P."/>
            <person name="Gross S."/>
            <person name="Joshi V."/>
            <person name="Fowler G."/>
            <person name="Nazareth L."/>
            <person name="Reid J."/>
            <person name="Worley K."/>
            <person name="Petrosino J."/>
            <person name="Highlander S."/>
            <person name="Gibbs R."/>
            <person name="Gibbs R."/>
        </authorList>
    </citation>
    <scope>NUCLEOTIDE SEQUENCE [LARGE SCALE GENOMIC DNA]</scope>
    <source>
        <strain evidence="3">ATCC 19194</strain>
    </source>
</reference>
<dbReference type="EMBL" id="ADMT01000188">
    <property type="protein sequence ID" value="EFF82120.1"/>
    <property type="molecule type" value="Genomic_DNA"/>
</dbReference>
<dbReference type="NCBIfam" id="TIGR01641">
    <property type="entry name" value="phageSPP1_gp7"/>
    <property type="match status" value="1"/>
</dbReference>
<name>D4XRR0_ACIHA</name>
<dbReference type="AlphaFoldDB" id="D4XRR0"/>
<dbReference type="Proteomes" id="UP000003085">
    <property type="component" value="Unassembled WGS sequence"/>
</dbReference>
<accession>D4XRR0</accession>
<sequence length="243" mass="27378">MKNQISRLTPNRARKMEIRYSQQLRKIAGYVDIIVKGFDVHDPSTHPLIVSSLNEYANTLHFWAQNAAGRIITDVALRDEKTWLIYAQDLSRGVREQIRNTDTGAVYQELLNEQVRLIKSLPLEAAQRVQDLSTRSLIEGGRSSEIAGLIMATGQVTRSRANTIARTEVSRASCLFTQARAENLGSDGYIWRTSEDGDVRQSHDEMNGKFVLWSKPPVLDRLRGHAGCLPNCRCYAEPVIPDI</sequence>
<organism evidence="2 3">
    <name type="scientific">Acinetobacter haemolyticus ATCC 19194</name>
    <dbReference type="NCBI Taxonomy" id="707232"/>
    <lineage>
        <taxon>Bacteria</taxon>
        <taxon>Pseudomonadati</taxon>
        <taxon>Pseudomonadota</taxon>
        <taxon>Gammaproteobacteria</taxon>
        <taxon>Moraxellales</taxon>
        <taxon>Moraxellaceae</taxon>
        <taxon>Acinetobacter</taxon>
    </lineage>
</organism>
<dbReference type="HOGENOM" id="CLU_087548_0_0_6"/>
<dbReference type="Pfam" id="PF04233">
    <property type="entry name" value="Phage_Mu_F"/>
    <property type="match status" value="1"/>
</dbReference>
<gene>
    <name evidence="2" type="ORF">HMP0015_2402</name>
</gene>
<feature type="domain" description="Phage head morphogenesis" evidence="1">
    <location>
        <begin position="127"/>
        <end position="235"/>
    </location>
</feature>
<evidence type="ECO:0000259" key="1">
    <source>
        <dbReference type="Pfam" id="PF04233"/>
    </source>
</evidence>